<evidence type="ECO:0008006" key="7">
    <source>
        <dbReference type="Google" id="ProtNLM"/>
    </source>
</evidence>
<proteinExistence type="predicted"/>
<name>A0A3B4B674_9GOBI</name>
<evidence type="ECO:0000256" key="4">
    <source>
        <dbReference type="SAM" id="SignalP"/>
    </source>
</evidence>
<evidence type="ECO:0000313" key="5">
    <source>
        <dbReference type="Ensembl" id="ENSPMGP00000024978.1"/>
    </source>
</evidence>
<evidence type="ECO:0000313" key="6">
    <source>
        <dbReference type="Proteomes" id="UP000261520"/>
    </source>
</evidence>
<dbReference type="SMART" id="SM00369">
    <property type="entry name" value="LRR_TYP"/>
    <property type="match status" value="5"/>
</dbReference>
<feature type="signal peptide" evidence="4">
    <location>
        <begin position="1"/>
        <end position="19"/>
    </location>
</feature>
<evidence type="ECO:0000256" key="1">
    <source>
        <dbReference type="ARBA" id="ARBA00022614"/>
    </source>
</evidence>
<keyword evidence="1" id="KW-0433">Leucine-rich repeat</keyword>
<dbReference type="STRING" id="409849.ENSPMGP00000024978"/>
<keyword evidence="2 4" id="KW-0732">Signal</keyword>
<keyword evidence="3" id="KW-0677">Repeat</keyword>
<dbReference type="InterPro" id="IPR003591">
    <property type="entry name" value="Leu-rich_rpt_typical-subtyp"/>
</dbReference>
<feature type="chain" id="PRO_5017248535" description="LRRNT domain-containing protein" evidence="4">
    <location>
        <begin position="20"/>
        <end position="208"/>
    </location>
</feature>
<sequence length="208" mass="22997">ADRFLLLSLLLCLLPVCLSCPALCRCFSRRAEVVCDSTPFDSFPSDSLPQNTSILTIQFTNISTITETHLNRTPNLQELHLFSNQIQNLGPHLLRGLPKLRSLDLTDNKLTNLPANVFKNSTLTWLDLSGNRLTKIPGSLFGKLPNLDNLDLPNNRLEKVTERSLDALTKLERLNLNNNKINTLDSTLQTMAPGSPSLSNLKCGCGSV</sequence>
<dbReference type="Proteomes" id="UP000261520">
    <property type="component" value="Unplaced"/>
</dbReference>
<dbReference type="PROSITE" id="PS51450">
    <property type="entry name" value="LRR"/>
    <property type="match status" value="3"/>
</dbReference>
<reference evidence="5" key="1">
    <citation type="submission" date="2025-08" db="UniProtKB">
        <authorList>
            <consortium name="Ensembl"/>
        </authorList>
    </citation>
    <scope>IDENTIFICATION</scope>
</reference>
<reference evidence="5" key="2">
    <citation type="submission" date="2025-09" db="UniProtKB">
        <authorList>
            <consortium name="Ensembl"/>
        </authorList>
    </citation>
    <scope>IDENTIFICATION</scope>
</reference>
<dbReference type="Gene3D" id="3.80.10.10">
    <property type="entry name" value="Ribonuclease Inhibitor"/>
    <property type="match status" value="1"/>
</dbReference>
<dbReference type="InterPro" id="IPR050328">
    <property type="entry name" value="Dev_Immune_Receptor"/>
</dbReference>
<dbReference type="SUPFAM" id="SSF52058">
    <property type="entry name" value="L domain-like"/>
    <property type="match status" value="1"/>
</dbReference>
<dbReference type="AlphaFoldDB" id="A0A3B4B674"/>
<evidence type="ECO:0000256" key="3">
    <source>
        <dbReference type="ARBA" id="ARBA00022737"/>
    </source>
</evidence>
<dbReference type="PANTHER" id="PTHR24373">
    <property type="entry name" value="SLIT RELATED LEUCINE-RICH REPEAT NEURONAL PROTEIN"/>
    <property type="match status" value="1"/>
</dbReference>
<dbReference type="InterPro" id="IPR032675">
    <property type="entry name" value="LRR_dom_sf"/>
</dbReference>
<organism evidence="5 6">
    <name type="scientific">Periophthalmus magnuspinnatus</name>
    <dbReference type="NCBI Taxonomy" id="409849"/>
    <lineage>
        <taxon>Eukaryota</taxon>
        <taxon>Metazoa</taxon>
        <taxon>Chordata</taxon>
        <taxon>Craniata</taxon>
        <taxon>Vertebrata</taxon>
        <taxon>Euteleostomi</taxon>
        <taxon>Actinopterygii</taxon>
        <taxon>Neopterygii</taxon>
        <taxon>Teleostei</taxon>
        <taxon>Neoteleostei</taxon>
        <taxon>Acanthomorphata</taxon>
        <taxon>Gobiaria</taxon>
        <taxon>Gobiiformes</taxon>
        <taxon>Gobioidei</taxon>
        <taxon>Gobiidae</taxon>
        <taxon>Oxudercinae</taxon>
        <taxon>Periophthalmus</taxon>
    </lineage>
</organism>
<dbReference type="PRINTS" id="PR00019">
    <property type="entry name" value="LEURICHRPT"/>
</dbReference>
<accession>A0A3B4B674</accession>
<dbReference type="PANTHER" id="PTHR24373:SF275">
    <property type="entry name" value="TIR DOMAIN-CONTAINING PROTEIN"/>
    <property type="match status" value="1"/>
</dbReference>
<dbReference type="Pfam" id="PF13855">
    <property type="entry name" value="LRR_8"/>
    <property type="match status" value="2"/>
</dbReference>
<dbReference type="InterPro" id="IPR001611">
    <property type="entry name" value="Leu-rich_rpt"/>
</dbReference>
<dbReference type="Ensembl" id="ENSPMGT00000026605.1">
    <property type="protein sequence ID" value="ENSPMGP00000024978.1"/>
    <property type="gene ID" value="ENSPMGG00000020181.1"/>
</dbReference>
<keyword evidence="6" id="KW-1185">Reference proteome</keyword>
<protein>
    <recommendedName>
        <fullName evidence="7">LRRNT domain-containing protein</fullName>
    </recommendedName>
</protein>
<evidence type="ECO:0000256" key="2">
    <source>
        <dbReference type="ARBA" id="ARBA00022729"/>
    </source>
</evidence>